<accession>A0A4R8FJ67</accession>
<feature type="domain" description="FAD-dependent urate hydroxylase HpyO/Asp monooxygenase CreE-like FAD/NAD(P)-binding" evidence="1">
    <location>
        <begin position="9"/>
        <end position="174"/>
    </location>
</feature>
<dbReference type="Proteomes" id="UP000294489">
    <property type="component" value="Unassembled WGS sequence"/>
</dbReference>
<dbReference type="Gene3D" id="3.50.50.60">
    <property type="entry name" value="FAD/NAD(P)-binding domain"/>
    <property type="match status" value="1"/>
</dbReference>
<dbReference type="PANTHER" id="PTHR40254:SF1">
    <property type="entry name" value="BLR0577 PROTEIN"/>
    <property type="match status" value="1"/>
</dbReference>
<dbReference type="OrthoDB" id="9790219at2"/>
<sequence length="633" mass="70076">MQRDTTSIAIVGLGPRGINVLERITAHASDGKSTPRLEVHLIDPGVPGAGIHYPSQPDYLLLNTVASQITMFMDPTIENAGPLLPGPSLYEWATGTQYLDSSMGPNSYLPRRLFGEYLNWVFHYLVLRLERYCEVHLHPSEAIDLHRRLDHTFTITLAEGGTLAADYVFLTTGHAENQPDRVDQERGDFVSAHRDRNRFLDYVVASPYPIDQKLKAVSPATSVAIEGMGLTAIDAIAALTVGRGGQFHRNTDTGELMYRPSGQEPALALYSRSGLPLSARAENQKGVSDQYQARFLTQTQVAQWKLEKGPGDLDFFTDIFPLLVRDMAHAYYLAHARQRHGEAFAALLDETLIRLDASTAETVLKRCCPGIPPFSWNNLVNPIPEEAVQSREAYQVWLRTFLEYDLQEARRGNIDSPLKAACDVLRDVRDNLRNAIDFGSLSSESHHDFMTKFVPAMNRLAVGPPLERVEEWLALAKAGYLDIGFGPGAYASLDPERAAFEVKSPLFPESTFRADVLVRARVPKSSPAIDRSAFTQRLLEQGLIQPFCNGEAEIGGIEVDSRLHIVTANGEPLHNAWALGTVCEGAKFYTYIVPRPYVNSTALVDAGRTVGELFANIRQSPATNEKFMANIAV</sequence>
<dbReference type="InterPro" id="IPR038732">
    <property type="entry name" value="HpyO/CreE_NAD-binding"/>
</dbReference>
<dbReference type="RefSeq" id="WP_134020570.1">
    <property type="nucleotide sequence ID" value="NZ_SOEC01000024.1"/>
</dbReference>
<organism evidence="2 3">
    <name type="scientific">Modicisalibacter xianhensis</name>
    <dbReference type="NCBI Taxonomy" id="442341"/>
    <lineage>
        <taxon>Bacteria</taxon>
        <taxon>Pseudomonadati</taxon>
        <taxon>Pseudomonadota</taxon>
        <taxon>Gammaproteobacteria</taxon>
        <taxon>Oceanospirillales</taxon>
        <taxon>Halomonadaceae</taxon>
        <taxon>Modicisalibacter</taxon>
    </lineage>
</organism>
<proteinExistence type="predicted"/>
<dbReference type="Pfam" id="PF13454">
    <property type="entry name" value="NAD_binding_9"/>
    <property type="match status" value="1"/>
</dbReference>
<evidence type="ECO:0000313" key="2">
    <source>
        <dbReference type="EMBL" id="TDX23705.1"/>
    </source>
</evidence>
<evidence type="ECO:0000313" key="3">
    <source>
        <dbReference type="Proteomes" id="UP000294489"/>
    </source>
</evidence>
<dbReference type="AlphaFoldDB" id="A0A4R8FJ67"/>
<name>A0A4R8FJ67_9GAMM</name>
<gene>
    <name evidence="2" type="ORF">DFO67_12422</name>
</gene>
<dbReference type="InterPro" id="IPR052189">
    <property type="entry name" value="L-asp_N-monooxygenase_NS-form"/>
</dbReference>
<dbReference type="SUPFAM" id="SSF51905">
    <property type="entry name" value="FAD/NAD(P)-binding domain"/>
    <property type="match status" value="1"/>
</dbReference>
<dbReference type="PANTHER" id="PTHR40254">
    <property type="entry name" value="BLR0577 PROTEIN"/>
    <property type="match status" value="1"/>
</dbReference>
<comment type="caution">
    <text evidence="2">The sequence shown here is derived from an EMBL/GenBank/DDBJ whole genome shotgun (WGS) entry which is preliminary data.</text>
</comment>
<dbReference type="EMBL" id="SOEC01000024">
    <property type="protein sequence ID" value="TDX23705.1"/>
    <property type="molecule type" value="Genomic_DNA"/>
</dbReference>
<evidence type="ECO:0000259" key="1">
    <source>
        <dbReference type="Pfam" id="PF13454"/>
    </source>
</evidence>
<protein>
    <submittedName>
        <fullName evidence="2">FAD-NAD(P)-binding protein</fullName>
    </submittedName>
</protein>
<reference evidence="2 3" key="1">
    <citation type="submission" date="2019-03" db="EMBL/GenBank/DDBJ databases">
        <title>Freshwater and sediment microbial communities from various areas in North America, analyzing microbe dynamics in response to fracking.</title>
        <authorList>
            <person name="Lamendella R."/>
        </authorList>
    </citation>
    <scope>NUCLEOTIDE SEQUENCE [LARGE SCALE GENOMIC DNA]</scope>
    <source>
        <strain evidence="2 3">6_TX</strain>
    </source>
</reference>
<dbReference type="InterPro" id="IPR036188">
    <property type="entry name" value="FAD/NAD-bd_sf"/>
</dbReference>